<keyword evidence="3 12" id="KW-0328">Glycosyltransferase</keyword>
<dbReference type="SUPFAM" id="SSF53756">
    <property type="entry name" value="UDP-Glycosyltransferase/glycogen phosphorylase"/>
    <property type="match status" value="1"/>
</dbReference>
<gene>
    <name evidence="12" type="primary">murG_15</name>
    <name evidence="12" type="ORF">SDC9_37956</name>
</gene>
<dbReference type="GO" id="GO:0005975">
    <property type="term" value="P:carbohydrate metabolic process"/>
    <property type="evidence" value="ECO:0007669"/>
    <property type="project" value="InterPro"/>
</dbReference>
<dbReference type="GO" id="GO:0008360">
    <property type="term" value="P:regulation of cell shape"/>
    <property type="evidence" value="ECO:0007669"/>
    <property type="project" value="UniProtKB-KW"/>
</dbReference>
<dbReference type="NCBIfam" id="TIGR01133">
    <property type="entry name" value="murG"/>
    <property type="match status" value="1"/>
</dbReference>
<name>A0A644VMU5_9ZZZZ</name>
<dbReference type="PANTHER" id="PTHR21015:SF27">
    <property type="entry name" value="UDP-N-ACETYLGLUCOSAMINE--N-ACETYLMURAMYL-(PENTAPEPTIDE) PYROPHOSPHORYL-UNDECAPRENOL N-ACETYLGLUCOSAMINE TRANSFERASE"/>
    <property type="match status" value="1"/>
</dbReference>
<dbReference type="InterPro" id="IPR007235">
    <property type="entry name" value="Glyco_trans_28_C"/>
</dbReference>
<sequence>MIVCYTGGGTLGHIYPALAVHEVLGKRAGYQAFWIGREDRSEKEAVELAGIPFFAIRSGKLRRYRSLKNLLDIGNVLVGCFQAFCILRRNRPNVLFSKGGFVSVPPVLAAFLLGIPVVSHESDASAGLATRINARFSRFVCVPFAQGFETIQKHKRVVTGNPIRQALVAEAEQPYKEGELAFIGKDEKLILVLGGSSGSQQINALIRNNLEALTQLAYVYHQCGSKDVQNLVHERYTEVAFITDLLPSLLKRADLVISRSGANTIAELALFGCPSLLIPLSRQYSRGDQIDNALRLASLGASRVLLDENDLNRFFVEVKDLLDDRQKRTMLSGNIRKLAQKECAHSIAELLGSVKE</sequence>
<dbReference type="PANTHER" id="PTHR21015">
    <property type="entry name" value="UDP-N-ACETYLGLUCOSAMINE--N-ACETYLMURAMYL-(PENTAPEPTIDE) PYROPHOSPHORYL-UNDECAPRENOL N-ACETYLGLUCOSAMINE TRANSFERASE 1"/>
    <property type="match status" value="1"/>
</dbReference>
<organism evidence="12">
    <name type="scientific">bioreactor metagenome</name>
    <dbReference type="NCBI Taxonomy" id="1076179"/>
    <lineage>
        <taxon>unclassified sequences</taxon>
        <taxon>metagenomes</taxon>
        <taxon>ecological metagenomes</taxon>
    </lineage>
</organism>
<dbReference type="GO" id="GO:0050511">
    <property type="term" value="F:undecaprenyldiphospho-muramoylpentapeptide beta-N-acetylglucosaminyltransferase activity"/>
    <property type="evidence" value="ECO:0007669"/>
    <property type="project" value="InterPro"/>
</dbReference>
<accession>A0A644VMU5</accession>
<evidence type="ECO:0000259" key="11">
    <source>
        <dbReference type="Pfam" id="PF04101"/>
    </source>
</evidence>
<evidence type="ECO:0000256" key="3">
    <source>
        <dbReference type="ARBA" id="ARBA00022676"/>
    </source>
</evidence>
<keyword evidence="1" id="KW-1003">Cell membrane</keyword>
<evidence type="ECO:0000256" key="5">
    <source>
        <dbReference type="ARBA" id="ARBA00022960"/>
    </source>
</evidence>
<protein>
    <submittedName>
        <fullName evidence="12">UDP-N-acetylglucosamine--N-acetylmuramyl-(Pentapeptide) pyrophosphoryl-undecaprenol N-acetylglucosamine transferase</fullName>
        <ecNumber evidence="12">2.4.1.227</ecNumber>
    </submittedName>
</protein>
<proteinExistence type="inferred from homology"/>
<dbReference type="Pfam" id="PF04101">
    <property type="entry name" value="Glyco_tran_28_C"/>
    <property type="match status" value="1"/>
</dbReference>
<evidence type="ECO:0000256" key="1">
    <source>
        <dbReference type="ARBA" id="ARBA00022475"/>
    </source>
</evidence>
<dbReference type="Pfam" id="PF03033">
    <property type="entry name" value="Glyco_transf_28"/>
    <property type="match status" value="1"/>
</dbReference>
<comment type="caution">
    <text evidence="12">The sequence shown here is derived from an EMBL/GenBank/DDBJ whole genome shotgun (WGS) entry which is preliminary data.</text>
</comment>
<dbReference type="EC" id="2.4.1.227" evidence="12"/>
<reference evidence="12" key="1">
    <citation type="submission" date="2019-08" db="EMBL/GenBank/DDBJ databases">
        <authorList>
            <person name="Kucharzyk K."/>
            <person name="Murdoch R.W."/>
            <person name="Higgins S."/>
            <person name="Loffler F."/>
        </authorList>
    </citation>
    <scope>NUCLEOTIDE SEQUENCE</scope>
</reference>
<dbReference type="InterPro" id="IPR006009">
    <property type="entry name" value="GlcNAc_MurG"/>
</dbReference>
<keyword evidence="7" id="KW-0472">Membrane</keyword>
<evidence type="ECO:0000256" key="8">
    <source>
        <dbReference type="ARBA" id="ARBA00023306"/>
    </source>
</evidence>
<keyword evidence="6" id="KW-0573">Peptidoglycan synthesis</keyword>
<dbReference type="Gene3D" id="3.40.50.2000">
    <property type="entry name" value="Glycogen Phosphorylase B"/>
    <property type="match status" value="2"/>
</dbReference>
<evidence type="ECO:0000256" key="9">
    <source>
        <dbReference type="ARBA" id="ARBA00023316"/>
    </source>
</evidence>
<dbReference type="AlphaFoldDB" id="A0A644VMU5"/>
<dbReference type="GO" id="GO:0071555">
    <property type="term" value="P:cell wall organization"/>
    <property type="evidence" value="ECO:0007669"/>
    <property type="project" value="UniProtKB-KW"/>
</dbReference>
<dbReference type="InterPro" id="IPR004276">
    <property type="entry name" value="GlycoTrans_28_N"/>
</dbReference>
<evidence type="ECO:0000313" key="12">
    <source>
        <dbReference type="EMBL" id="MPL91873.1"/>
    </source>
</evidence>
<evidence type="ECO:0000256" key="7">
    <source>
        <dbReference type="ARBA" id="ARBA00023136"/>
    </source>
</evidence>
<dbReference type="EMBL" id="VSSQ01000342">
    <property type="protein sequence ID" value="MPL91873.1"/>
    <property type="molecule type" value="Genomic_DNA"/>
</dbReference>
<dbReference type="CDD" id="cd03785">
    <property type="entry name" value="GT28_MurG"/>
    <property type="match status" value="1"/>
</dbReference>
<keyword evidence="2" id="KW-0132">Cell division</keyword>
<evidence type="ECO:0000256" key="2">
    <source>
        <dbReference type="ARBA" id="ARBA00022618"/>
    </source>
</evidence>
<evidence type="ECO:0000256" key="6">
    <source>
        <dbReference type="ARBA" id="ARBA00022984"/>
    </source>
</evidence>
<keyword evidence="9" id="KW-0961">Cell wall biogenesis/degradation</keyword>
<dbReference type="GO" id="GO:0051301">
    <property type="term" value="P:cell division"/>
    <property type="evidence" value="ECO:0007669"/>
    <property type="project" value="UniProtKB-KW"/>
</dbReference>
<keyword evidence="8" id="KW-0131">Cell cycle</keyword>
<keyword evidence="4 12" id="KW-0808">Transferase</keyword>
<evidence type="ECO:0000259" key="10">
    <source>
        <dbReference type="Pfam" id="PF03033"/>
    </source>
</evidence>
<dbReference type="GO" id="GO:0009252">
    <property type="term" value="P:peptidoglycan biosynthetic process"/>
    <property type="evidence" value="ECO:0007669"/>
    <property type="project" value="UniProtKB-KW"/>
</dbReference>
<feature type="domain" description="Glycosyltransferase family 28 N-terminal" evidence="10">
    <location>
        <begin position="5"/>
        <end position="137"/>
    </location>
</feature>
<dbReference type="HAMAP" id="MF_00033">
    <property type="entry name" value="MurG"/>
    <property type="match status" value="1"/>
</dbReference>
<feature type="domain" description="Glycosyl transferase family 28 C-terminal" evidence="11">
    <location>
        <begin position="190"/>
        <end position="332"/>
    </location>
</feature>
<evidence type="ECO:0000256" key="4">
    <source>
        <dbReference type="ARBA" id="ARBA00022679"/>
    </source>
</evidence>
<keyword evidence="5" id="KW-0133">Cell shape</keyword>